<feature type="compositionally biased region" description="Polar residues" evidence="6">
    <location>
        <begin position="884"/>
        <end position="895"/>
    </location>
</feature>
<dbReference type="InterPro" id="IPR007309">
    <property type="entry name" value="TFIIIC_Bblock-bd"/>
</dbReference>
<evidence type="ECO:0000256" key="5">
    <source>
        <dbReference type="ARBA" id="ARBA00023242"/>
    </source>
</evidence>
<evidence type="ECO:0000313" key="9">
    <source>
        <dbReference type="Proteomes" id="UP000041254"/>
    </source>
</evidence>
<feature type="domain" description="B-block binding subunit of TFIIIC" evidence="7">
    <location>
        <begin position="78"/>
        <end position="162"/>
    </location>
</feature>
<dbReference type="InParanoid" id="A0A0G4FEM5"/>
<feature type="region of interest" description="Disordered" evidence="6">
    <location>
        <begin position="1217"/>
        <end position="1243"/>
    </location>
</feature>
<dbReference type="GO" id="GO:0006384">
    <property type="term" value="P:transcription initiation at RNA polymerase III promoter"/>
    <property type="evidence" value="ECO:0007669"/>
    <property type="project" value="InterPro"/>
</dbReference>
<protein>
    <recommendedName>
        <fullName evidence="7">B-block binding subunit of TFIIIC domain-containing protein</fullName>
    </recommendedName>
</protein>
<evidence type="ECO:0000256" key="6">
    <source>
        <dbReference type="SAM" id="MobiDB-lite"/>
    </source>
</evidence>
<dbReference type="OrthoDB" id="431852at2759"/>
<dbReference type="GO" id="GO:0042791">
    <property type="term" value="P:5S class rRNA transcription by RNA polymerase III"/>
    <property type="evidence" value="ECO:0007669"/>
    <property type="project" value="TreeGrafter"/>
</dbReference>
<evidence type="ECO:0000256" key="3">
    <source>
        <dbReference type="ARBA" id="ARBA00023125"/>
    </source>
</evidence>
<keyword evidence="3" id="KW-0238">DNA-binding</keyword>
<keyword evidence="4" id="KW-0804">Transcription</keyword>
<gene>
    <name evidence="8" type="ORF">Vbra_5798</name>
</gene>
<proteinExistence type="predicted"/>
<dbReference type="GO" id="GO:0003677">
    <property type="term" value="F:DNA binding"/>
    <property type="evidence" value="ECO:0007669"/>
    <property type="project" value="UniProtKB-KW"/>
</dbReference>
<feature type="region of interest" description="Disordered" evidence="6">
    <location>
        <begin position="876"/>
        <end position="895"/>
    </location>
</feature>
<sequence length="1359" mass="152667">MLAMEGGIHGLPVAELCGRLDLPEEAQAALTDALAARDDIEIVAERGQMRARIRPSSSSSRQLLNIGHTYPLSKHEVRLCILTAIAKRRCEGYWQFQLSWDLGIDPRDVFHHVKALTRDGYLVRFALAIPSWARKRKDGTVMDHNAGSVASSSLIWLETYFDPLHMPRHVWDLLFASKLQPFTEKILSIISARPQGLMLESDLELLCLSFLSEEVSPVASMKSARSLYKRLRRRLLHDDKARRVKTWCPATERTETCICVNANAGTADQSVEPLIEMPEVAQHGGDLKEEDESKRSERAATFVEPSPADQIHNLVRSTACGGIFTPDIQSTSAIPKKMVEKVLVELEEAGLVAKEYHRQQGQQGNAAVFRFHAMDAAPRTKRAPALSGDAHDRKESGPAATITHQLQRRLRWCVQFIERECRSMPAAESGDVRRGRGVLITELQDVVGSMESSGMPDRKTVVKMLPSIQKILPTLKICQVKMNKSQAVRYVFLSDELSQSEADESAKQTLGFRKQAAQDAAQRRKGNLQGNLATGIVGVSLASSGPRKSTRRKRKQPDKLRFQQRVAQYYGYVSPAMLRLQLFHRAVLDLAREALFLSGYQEPATMEDTALRTENVFRNMTLDTFLQVLGYGSPLQWVEEYLVSSQPPMRMKEVPVFEIRSLLDPGGSSKQSREKYLSRISRLFSALCNLHLVSANESAQRVSWIIHRRVSLHRFSNDPHQPQTVIGSFDLWERTDFGRFWSTLQEESFRWISTKQPGVLQSVGSGSVETKTAEDAMAERRSEALARKKRKVDCPANVKLRYLFSKKNWKSQKCLDARRQAKIEGVAKSLSDMPVISGLATRLNLQSQAAFHPLVRRLSFRKYSNGFPRTAAGAKIWQRRQRSGRTTEQVRDPSTTAQDYNAEELGQLQLTDPEWADALHQFKKDEENRLLAYAVVAERLCRAPEPSKAIGLIASVSQRSRSIASLAHPTWLNMELFSGHSSERCRHGFMIIVARTPLAGRLWSNFRKLGIGAFCDWICPPTISDVAYEGSLANVTSIVPSGISFSKVVAEAKTSEPELLMRRAFLRIHLLTPVYAYRRSWASTSVERLLNQDIETTLADWKHKGWVTIAKTASTPREMAVQHYFFDAAARTYVLSKSARLLLFGKCRDIINDMTFDRVANGFQSVVSRVTNSARQPLRPVWQPSDDSTVTLRDTSTNERAFILVLNSIRLHLRAEEPQPRSFQRGATDDFPSGTEAGDNADATELSKFRRRVRQALGSNDQQGPFLAHVLQAESADEDEVSNSSRESAGNTDERISLSTGTTTTKGLESFLSETAIIDLLLVDRLQRNLEIRRTSFHVFARLKNGGEFGNCFIMALSS</sequence>
<evidence type="ECO:0000259" key="7">
    <source>
        <dbReference type="Pfam" id="PF04182"/>
    </source>
</evidence>
<dbReference type="VEuPathDB" id="CryptoDB:Vbra_5798"/>
<dbReference type="Proteomes" id="UP000041254">
    <property type="component" value="Unassembled WGS sequence"/>
</dbReference>
<keyword evidence="2" id="KW-0597">Phosphoprotein</keyword>
<dbReference type="GO" id="GO:0000127">
    <property type="term" value="C:transcription factor TFIIIC complex"/>
    <property type="evidence" value="ECO:0007669"/>
    <property type="project" value="InterPro"/>
</dbReference>
<feature type="compositionally biased region" description="Polar residues" evidence="6">
    <location>
        <begin position="1282"/>
        <end position="1291"/>
    </location>
</feature>
<evidence type="ECO:0000256" key="2">
    <source>
        <dbReference type="ARBA" id="ARBA00022553"/>
    </source>
</evidence>
<dbReference type="Pfam" id="PF04182">
    <property type="entry name" value="B-block_TFIIIC"/>
    <property type="match status" value="1"/>
</dbReference>
<keyword evidence="9" id="KW-1185">Reference proteome</keyword>
<feature type="compositionally biased region" description="Basic and acidic residues" evidence="6">
    <location>
        <begin position="285"/>
        <end position="298"/>
    </location>
</feature>
<dbReference type="PANTHER" id="PTHR15180">
    <property type="entry name" value="GENERAL TRANSCRIPTION FACTOR 3C POLYPEPTIDE 1"/>
    <property type="match status" value="1"/>
</dbReference>
<evidence type="ECO:0000256" key="4">
    <source>
        <dbReference type="ARBA" id="ARBA00023163"/>
    </source>
</evidence>
<organism evidence="8 9">
    <name type="scientific">Vitrella brassicaformis (strain CCMP3155)</name>
    <dbReference type="NCBI Taxonomy" id="1169540"/>
    <lineage>
        <taxon>Eukaryota</taxon>
        <taxon>Sar</taxon>
        <taxon>Alveolata</taxon>
        <taxon>Colpodellida</taxon>
        <taxon>Vitrellaceae</taxon>
        <taxon>Vitrella</taxon>
    </lineage>
</organism>
<name>A0A0G4FEM5_VITBC</name>
<evidence type="ECO:0000313" key="8">
    <source>
        <dbReference type="EMBL" id="CEM11685.1"/>
    </source>
</evidence>
<evidence type="ECO:0000256" key="1">
    <source>
        <dbReference type="ARBA" id="ARBA00004123"/>
    </source>
</evidence>
<dbReference type="EMBL" id="CDMY01000422">
    <property type="protein sequence ID" value="CEM11685.1"/>
    <property type="molecule type" value="Genomic_DNA"/>
</dbReference>
<keyword evidence="5" id="KW-0539">Nucleus</keyword>
<reference evidence="8 9" key="1">
    <citation type="submission" date="2014-11" db="EMBL/GenBank/DDBJ databases">
        <authorList>
            <person name="Zhu J."/>
            <person name="Qi W."/>
            <person name="Song R."/>
        </authorList>
    </citation>
    <scope>NUCLEOTIDE SEQUENCE [LARGE SCALE GENOMIC DNA]</scope>
</reference>
<dbReference type="PANTHER" id="PTHR15180:SF1">
    <property type="entry name" value="GENERAL TRANSCRIPTION FACTOR 3C POLYPEPTIDE 1"/>
    <property type="match status" value="1"/>
</dbReference>
<feature type="region of interest" description="Disordered" evidence="6">
    <location>
        <begin position="1274"/>
        <end position="1301"/>
    </location>
</feature>
<feature type="region of interest" description="Disordered" evidence="6">
    <location>
        <begin position="282"/>
        <end position="301"/>
    </location>
</feature>
<comment type="subcellular location">
    <subcellularLocation>
        <location evidence="1">Nucleus</location>
    </subcellularLocation>
</comment>
<dbReference type="GO" id="GO:0005634">
    <property type="term" value="C:nucleus"/>
    <property type="evidence" value="ECO:0007669"/>
    <property type="project" value="UniProtKB-SubCell"/>
</dbReference>
<dbReference type="InterPro" id="IPR044210">
    <property type="entry name" value="Tfc3-like"/>
</dbReference>
<accession>A0A0G4FEM5</accession>